<dbReference type="Proteomes" id="UP000326912">
    <property type="component" value="Unassembled WGS sequence"/>
</dbReference>
<reference evidence="2 3" key="1">
    <citation type="submission" date="2019-10" db="EMBL/GenBank/DDBJ databases">
        <title>Dictyobacter vulcani sp. nov., within the class Ktedonobacteria, isolated from soil of volcanic Mt. Zao.</title>
        <authorList>
            <person name="Zheng Y."/>
            <person name="Wang C.M."/>
            <person name="Sakai Y."/>
            <person name="Abe K."/>
            <person name="Yokota A."/>
            <person name="Yabe S."/>
        </authorList>
    </citation>
    <scope>NUCLEOTIDE SEQUENCE [LARGE SCALE GENOMIC DNA]</scope>
    <source>
        <strain evidence="2 3">W12</strain>
    </source>
</reference>
<evidence type="ECO:0000313" key="2">
    <source>
        <dbReference type="EMBL" id="GER90033.1"/>
    </source>
</evidence>
<evidence type="ECO:0000313" key="3">
    <source>
        <dbReference type="Proteomes" id="UP000326912"/>
    </source>
</evidence>
<evidence type="ECO:0000259" key="1">
    <source>
        <dbReference type="Pfam" id="PF07883"/>
    </source>
</evidence>
<sequence length="176" mass="19841">MRKFAEYYNHSRQSFYRLVLQGIYNDHQIENMTFCFCKYSGGIEKMDIKRSGSQPSGKGPAEYFTGTVRIDPQFEAPAPARVVGASVTFEPGARTAWHTHPLGQTLIVTAGYGRAQRWDGPIEEIRPGDVIWFSPGEKHWHGAAATTAMTHIAIQEKLDGKTVDWMEKVSDEQYQA</sequence>
<comment type="caution">
    <text evidence="2">The sequence shown here is derived from an EMBL/GenBank/DDBJ whole genome shotgun (WGS) entry which is preliminary data.</text>
</comment>
<dbReference type="SUPFAM" id="SSF51182">
    <property type="entry name" value="RmlC-like cupins"/>
    <property type="match status" value="1"/>
</dbReference>
<dbReference type="InterPro" id="IPR013096">
    <property type="entry name" value="Cupin_2"/>
</dbReference>
<dbReference type="PANTHER" id="PTHR43698:SF1">
    <property type="entry name" value="BLL4564 PROTEIN"/>
    <property type="match status" value="1"/>
</dbReference>
<organism evidence="2 3">
    <name type="scientific">Dictyobacter vulcani</name>
    <dbReference type="NCBI Taxonomy" id="2607529"/>
    <lineage>
        <taxon>Bacteria</taxon>
        <taxon>Bacillati</taxon>
        <taxon>Chloroflexota</taxon>
        <taxon>Ktedonobacteria</taxon>
        <taxon>Ktedonobacterales</taxon>
        <taxon>Dictyobacteraceae</taxon>
        <taxon>Dictyobacter</taxon>
    </lineage>
</organism>
<accession>A0A5J4KR00</accession>
<proteinExistence type="predicted"/>
<dbReference type="AlphaFoldDB" id="A0A5J4KR00"/>
<gene>
    <name evidence="2" type="ORF">KDW_41950</name>
</gene>
<dbReference type="CDD" id="cd02233">
    <property type="entry name" value="cupin_HNL-like"/>
    <property type="match status" value="1"/>
</dbReference>
<keyword evidence="3" id="KW-1185">Reference proteome</keyword>
<dbReference type="PANTHER" id="PTHR43698">
    <property type="entry name" value="RIBD C-TERMINAL DOMAIN CONTAINING PROTEIN"/>
    <property type="match status" value="1"/>
</dbReference>
<dbReference type="InterPro" id="IPR014710">
    <property type="entry name" value="RmlC-like_jellyroll"/>
</dbReference>
<dbReference type="Gene3D" id="2.60.120.10">
    <property type="entry name" value="Jelly Rolls"/>
    <property type="match status" value="1"/>
</dbReference>
<feature type="domain" description="Cupin type-2" evidence="1">
    <location>
        <begin position="87"/>
        <end position="149"/>
    </location>
</feature>
<dbReference type="InterPro" id="IPR047263">
    <property type="entry name" value="HNL-like_cupin"/>
</dbReference>
<dbReference type="InterPro" id="IPR011051">
    <property type="entry name" value="RmlC_Cupin_sf"/>
</dbReference>
<dbReference type="Pfam" id="PF07883">
    <property type="entry name" value="Cupin_2"/>
    <property type="match status" value="1"/>
</dbReference>
<protein>
    <recommendedName>
        <fullName evidence="1">Cupin type-2 domain-containing protein</fullName>
    </recommendedName>
</protein>
<dbReference type="EMBL" id="BKZW01000002">
    <property type="protein sequence ID" value="GER90033.1"/>
    <property type="molecule type" value="Genomic_DNA"/>
</dbReference>
<name>A0A5J4KR00_9CHLR</name>